<feature type="compositionally biased region" description="Low complexity" evidence="1">
    <location>
        <begin position="730"/>
        <end position="746"/>
    </location>
</feature>
<feature type="compositionally biased region" description="Low complexity" evidence="1">
    <location>
        <begin position="784"/>
        <end position="801"/>
    </location>
</feature>
<feature type="region of interest" description="Disordered" evidence="1">
    <location>
        <begin position="433"/>
        <end position="509"/>
    </location>
</feature>
<organism evidence="3">
    <name type="scientific">Rhipicephalus pulchellus</name>
    <name type="common">Yellow backed tick</name>
    <name type="synonym">Dermacentor pulchellus</name>
    <dbReference type="NCBI Taxonomy" id="72859"/>
    <lineage>
        <taxon>Eukaryota</taxon>
        <taxon>Metazoa</taxon>
        <taxon>Ecdysozoa</taxon>
        <taxon>Arthropoda</taxon>
        <taxon>Chelicerata</taxon>
        <taxon>Arachnida</taxon>
        <taxon>Acari</taxon>
        <taxon>Parasitiformes</taxon>
        <taxon>Ixodida</taxon>
        <taxon>Ixodoidea</taxon>
        <taxon>Ixodidae</taxon>
        <taxon>Rhipicephalinae</taxon>
        <taxon>Rhipicephalus</taxon>
        <taxon>Rhipicephalus</taxon>
    </lineage>
</organism>
<feature type="region of interest" description="Disordered" evidence="1">
    <location>
        <begin position="1970"/>
        <end position="2040"/>
    </location>
</feature>
<feature type="compositionally biased region" description="Polar residues" evidence="1">
    <location>
        <begin position="318"/>
        <end position="331"/>
    </location>
</feature>
<feature type="region of interest" description="Disordered" evidence="1">
    <location>
        <begin position="1622"/>
        <end position="1676"/>
    </location>
</feature>
<name>L7LYD0_RHIPC</name>
<feature type="region of interest" description="Disordered" evidence="1">
    <location>
        <begin position="312"/>
        <end position="334"/>
    </location>
</feature>
<evidence type="ECO:0000256" key="1">
    <source>
        <dbReference type="SAM" id="MobiDB-lite"/>
    </source>
</evidence>
<evidence type="ECO:0000313" key="3">
    <source>
        <dbReference type="EMBL" id="JAA55874.1"/>
    </source>
</evidence>
<sequence length="2059" mass="214310">MRAFIPLLLYCAAFLTNAGLVEARRSGILYYVRGWNGGYPFSNGAGPKGGVWLSPSATTPLAPAYANNMENVRVSTLSGEPNAGLVKESGVAVGNSGAGRLDDVSGPSLGFLSSINEPGGSTRKTFPLGVESLPKDVVSAGTESPPLKSTGGNASSVSSITPTRSVKDSTESPTGVGTGNVVHEKLSATSLSSHLLKEHTSNTGADGAPVPLRIPTLISDKTPSREVKILPPATSKLQHAAAVNGDLAAPQVGPTSIGAPGHLGAFDSPGLTGTVGIPSGHYDFNREPKIEGAIPTNNISRAPLLSRRQDTTVHENKSSGSVVVNTVSPSSEKPETLSLAAGHTAAALPLDGGALSLSKSKPSGNLLLDNKKTLPHKKGHNDLVLKGKTKSGLSLGTSASTAGLRLPVSPLSGHVLGVVNASGAVATVVSEESSSKNASESSEKVHVGTSVSAPSAGTSTSGSVLSEIIRKKLENNKTHGSSRHENSASGLNAHISLPPSALGGSAKPHLGGPGTFHFAGRNGLGNAAVKVKDGVPNAAEKQQITNNRAYGLFRDTSLPSGFSISSTGVPTGSGSNVFHSSKQSGYNRLLTSGVASINMDDSRSNEFREHVGRFQDGTPRTPAQHSPQYVPHAIGLPGIAGGVSPSSTAMKVPHPFGHVQSSPSTGNAGAAARLTNVPGLINPSQPSQHGGAYGSFIHTSLPSGFSISSTGVPTGPGSHVYRASTYKEASPTSGITGAATTIGEPTRPNEVREHEGLSASSSRAEVLNGHQNAPHAHNIEPPRLGSGTSESSSTLKASHSLVHTEASPGSGHARAVSVLKNAPGIRSPSLPRQRTGAYGFFAHTSLPSGFSISSRGTPIGAGSHIFRASKHFHSPSTSTIVGTTGTHDRASHTAEVHQHAGGSSASMVRTQLQYGGHSALHVGMQPFAFTHGILQSLAPIKNSHIAINDQASPITGKDRAANMLVRVPDVINPTQYRKNNEAYGSFDHTSLPPGFSNTGAPIGAGANIFRPAEPLGASAKPGIIGATSIPGQPSISQKAGEHTRGFPAIHRIAQFQNSGQYHAHFLGRQIPGYGSGILASSVPITVSQPSVHAQASASGNAGALHPLINVPRFISPPQSARIMRADGSFMHATRPPGFQITSRGAPIRRVLNMYRPSEHLGGSSGSGITAATVAPAIPSRYSEARDLKAFPASSGRENFGISGQYLSPILGQETPSFAGGISRSSPPLKMSHAFGRMQPSPSAETSGSARLLQNVPGLSNQPQSSQNNGAYDSFIYNRPHPGFSISNSRTPVGVRSHIFHSTERLQGSAKPVIIKAGGTMGWPLHRNEVHQDLGGILTSNARQPEGAHQFQSQGLVKQTYDFTAGISDPSANLNRNPNSGNAGVVVPFTEVNGANKAPQPSESSAGGQPSSSPGSYSILPGSAGITNFGSMRLANGMSHRRFRTPGDMRSFVRTELPQATGMLPTQPALADGRFRTSSDRRQPQPVHFGSVATYGSSYPGVLDSRFTTGTPTIPTVAVPKITDPSKPVGVPTGSPFTITGVVNERPTNPNYVSAFNGGFNSERSKMQPEVSSPYKYLPSTITSSSKTSKSDSYEPGRRLDLTNFEIDRHPLKWLSNHKEVPVLGGFTDNGRKTTSGDSSGTQDSTTRSSPTADGISDAGSIVRQGDTIYKPHSSSASEIVRARRPFLNIPRFEQAAKPTGRFSAAGSAAFPLNGGGYSLPLPETLPSSIHTGFTGPAHESGFKTYNPVRNFRDTAGYKTNRAINDLRRQSASATTPEYETRYLSVSRRQPKLANEYRFIPYRRPSRNSIAFTSSPSDKASRLSYASNRLDDNTGSRSVETGGGWKAGSGEAPIASSGFTVGSTRNILSGTGAYGSDTVGRGRSVFIGGSEGSPNTDTTMNSILGERLRGSMSSYPGAYRSSGGPFVPYVREHNSGSRFSSTDGFVVGHGGGRGNTDNTRSPVATRYRVIPASPGPNTGYPSNNPLYPSDGSHGYISRSTSRRHLSGYSGTLENNGHKGYQQSFLPGSASDSSVSSQDNGAWNLRGAWQGISSYPVSASN</sequence>
<dbReference type="EMBL" id="GACK01009160">
    <property type="protein sequence ID" value="JAA55874.1"/>
    <property type="molecule type" value="mRNA"/>
</dbReference>
<feature type="chain" id="PRO_5003981559" evidence="2">
    <location>
        <begin position="24"/>
        <end position="2059"/>
    </location>
</feature>
<feature type="signal peptide" evidence="2">
    <location>
        <begin position="1"/>
        <end position="23"/>
    </location>
</feature>
<feature type="compositionally biased region" description="Basic and acidic residues" evidence="1">
    <location>
        <begin position="747"/>
        <end position="756"/>
    </location>
</feature>
<keyword evidence="2" id="KW-0732">Signal</keyword>
<feature type="compositionally biased region" description="Polar residues" evidence="1">
    <location>
        <begin position="1974"/>
        <end position="1985"/>
    </location>
</feature>
<feature type="compositionally biased region" description="Polar residues" evidence="1">
    <location>
        <begin position="150"/>
        <end position="164"/>
    </location>
</feature>
<feature type="compositionally biased region" description="Low complexity" evidence="1">
    <location>
        <begin position="1633"/>
        <end position="1649"/>
    </location>
</feature>
<protein>
    <submittedName>
        <fullName evidence="3">Uncharacterized protein</fullName>
    </submittedName>
</protein>
<evidence type="ECO:0000256" key="2">
    <source>
        <dbReference type="SAM" id="SignalP"/>
    </source>
</evidence>
<accession>L7LYD0</accession>
<feature type="compositionally biased region" description="Low complexity" evidence="1">
    <location>
        <begin position="448"/>
        <end position="464"/>
    </location>
</feature>
<feature type="region of interest" description="Disordered" evidence="1">
    <location>
        <begin position="137"/>
        <end position="180"/>
    </location>
</feature>
<feature type="compositionally biased region" description="Polar residues" evidence="1">
    <location>
        <begin position="2007"/>
        <end position="2024"/>
    </location>
</feature>
<reference evidence="3" key="2">
    <citation type="journal article" date="2015" name="J. Proteomics">
        <title>Sexual differences in the sialomes of the zebra tick, Rhipicephalus pulchellus.</title>
        <authorList>
            <person name="Tan A.W."/>
            <person name="Francischetti I.M."/>
            <person name="Slovak M."/>
            <person name="Kini R.M."/>
            <person name="Ribeiro J.M."/>
        </authorList>
    </citation>
    <scope>NUCLEOTIDE SEQUENCE</scope>
    <source>
        <tissue evidence="3">Salivary gland</tissue>
    </source>
</reference>
<feature type="region of interest" description="Disordered" evidence="1">
    <location>
        <begin position="1564"/>
        <end position="1596"/>
    </location>
</feature>
<feature type="compositionally biased region" description="Basic and acidic residues" evidence="1">
    <location>
        <begin position="468"/>
        <end position="486"/>
    </location>
</feature>
<reference evidence="3" key="1">
    <citation type="submission" date="2012-11" db="EMBL/GenBank/DDBJ databases">
        <authorList>
            <person name="Lucero-Rivera Y.E."/>
            <person name="Tovar-Ramirez D."/>
        </authorList>
    </citation>
    <scope>NUCLEOTIDE SEQUENCE</scope>
    <source>
        <tissue evidence="3">Salivary gland</tissue>
    </source>
</reference>
<feature type="region of interest" description="Disordered" evidence="1">
    <location>
        <begin position="1826"/>
        <end position="1849"/>
    </location>
</feature>
<feature type="region of interest" description="Disordered" evidence="1">
    <location>
        <begin position="1392"/>
        <end position="1418"/>
    </location>
</feature>
<feature type="region of interest" description="Disordered" evidence="1">
    <location>
        <begin position="730"/>
        <end position="813"/>
    </location>
</feature>
<proteinExistence type="evidence at transcript level"/>
<feature type="compositionally biased region" description="Low complexity" evidence="1">
    <location>
        <begin position="1400"/>
        <end position="1418"/>
    </location>
</feature>